<feature type="domain" description="ATPase AAA-type core" evidence="1">
    <location>
        <begin position="267"/>
        <end position="305"/>
    </location>
</feature>
<sequence>MSQVGSMDQLKNQILTISALKNDGNIFTIIQSFLVVCLIEQLFMFIPVIKGFVERYLNHWFDNAKKNIVINSNIPITLTKQSSIVFSRNFKQNIPENELTDAIIEYISGLNNSKFVKYNKFFYVCHNDVIELDSKVNAVVRKTVFTSDGDIEHTELEIFSYYYDLSDLHKYVNKILETSRAKRHNKLGEKIYYFNEVSVPLGLKTDGTFNYANSRQALSFTLTEFNTSKTLTNIYGEGMEVVRKRIDFFNNNRDWYISKGVPYTFGLLMHGEPGCGKTSLIKAIANVTKRHIINISLNKFTTKTQLKNLFFSDKITIDKPGGMTENLIIPIEKRLYVIEDIDCATDIVLDRNYIETGTPNQIKKDTPRTTVLDRLLKQEEDYDNIKKQMTDNRSALEVINLFDDFYNLAFIQRKITLDNFNEKHSVSHTRYVPDKEPEKVEVFICLQDALNTLLRCYDNLNVTLHVRTIDTLIGLLCQIYSNTKMRENSGDRVSGVLSMEKIYSNATFIGDPEDEKFMTANEAYGEIPKKQFDNDDNYCTLKNTQSSTDMLLIKDDSKLSQMNLLHYLGYFPLTALMRSFIKMAVTDYNALTYFGLSSIGTALDNVNIIECLMQLRSLCVEAAYESKFKTYEECEKYIETRDKKYYGLLKKAFNTRCDMLINENIAGNVLSQQFSEYKSAKNLIDSFIHNKKKIDNLIKKPQDNKPETTLLSQPIKDNPFNFPKLDIPKPTKDVPVNQIVDPSGMGGMFNDVNQKKEEAKKLIDNISSEEINLSFLLNILDGVLETPGRILIMSSNYPERLDKALIRPGRIDLMIEFTKCSDKTIKEMLSAFFDIKPAVLSLYKFPEYQYTPAEVNQIMFQNIHNCDDAIRILLEKKL</sequence>
<dbReference type="PANTHER" id="PTHR23070">
    <property type="entry name" value="BCS1 AAA-TYPE ATPASE"/>
    <property type="match status" value="1"/>
</dbReference>
<reference evidence="2" key="1">
    <citation type="journal article" date="2020" name="Nature">
        <title>Giant virus diversity and host interactions through global metagenomics.</title>
        <authorList>
            <person name="Schulz F."/>
            <person name="Roux S."/>
            <person name="Paez-Espino D."/>
            <person name="Jungbluth S."/>
            <person name="Walsh D.A."/>
            <person name="Denef V.J."/>
            <person name="McMahon K.D."/>
            <person name="Konstantinidis K.T."/>
            <person name="Eloe-Fadrosh E.A."/>
            <person name="Kyrpides N.C."/>
            <person name="Woyke T."/>
        </authorList>
    </citation>
    <scope>NUCLEOTIDE SEQUENCE</scope>
    <source>
        <strain evidence="2">GVMAG-M-3300023179-92</strain>
    </source>
</reference>
<accession>A0A6C0HE36</accession>
<dbReference type="InterPro" id="IPR003959">
    <property type="entry name" value="ATPase_AAA_core"/>
</dbReference>
<dbReference type="GO" id="GO:0016887">
    <property type="term" value="F:ATP hydrolysis activity"/>
    <property type="evidence" value="ECO:0007669"/>
    <property type="project" value="InterPro"/>
</dbReference>
<proteinExistence type="predicted"/>
<dbReference type="InterPro" id="IPR050747">
    <property type="entry name" value="Mitochondrial_chaperone_BCS1"/>
</dbReference>
<dbReference type="Gene3D" id="3.40.50.300">
    <property type="entry name" value="P-loop containing nucleotide triphosphate hydrolases"/>
    <property type="match status" value="2"/>
</dbReference>
<dbReference type="GO" id="GO:0005524">
    <property type="term" value="F:ATP binding"/>
    <property type="evidence" value="ECO:0007669"/>
    <property type="project" value="InterPro"/>
</dbReference>
<evidence type="ECO:0000259" key="1">
    <source>
        <dbReference type="Pfam" id="PF00004"/>
    </source>
</evidence>
<protein>
    <recommendedName>
        <fullName evidence="1">ATPase AAA-type core domain-containing protein</fullName>
    </recommendedName>
</protein>
<evidence type="ECO:0000313" key="2">
    <source>
        <dbReference type="EMBL" id="QHT78759.1"/>
    </source>
</evidence>
<dbReference type="EMBL" id="MN739936">
    <property type="protein sequence ID" value="QHT78759.1"/>
    <property type="molecule type" value="Genomic_DNA"/>
</dbReference>
<name>A0A6C0HE36_9ZZZZ</name>
<dbReference type="InterPro" id="IPR027417">
    <property type="entry name" value="P-loop_NTPase"/>
</dbReference>
<organism evidence="2">
    <name type="scientific">viral metagenome</name>
    <dbReference type="NCBI Taxonomy" id="1070528"/>
    <lineage>
        <taxon>unclassified sequences</taxon>
        <taxon>metagenomes</taxon>
        <taxon>organismal metagenomes</taxon>
    </lineage>
</organism>
<dbReference type="Pfam" id="PF00004">
    <property type="entry name" value="AAA"/>
    <property type="match status" value="1"/>
</dbReference>
<dbReference type="AlphaFoldDB" id="A0A6C0HE36"/>
<dbReference type="SUPFAM" id="SSF52540">
    <property type="entry name" value="P-loop containing nucleoside triphosphate hydrolases"/>
    <property type="match status" value="1"/>
</dbReference>